<accession>A0ABU8W8P8</accession>
<dbReference type="Proteomes" id="UP001363010">
    <property type="component" value="Unassembled WGS sequence"/>
</dbReference>
<comment type="similarity">
    <text evidence="1">Belongs to the LysR transcriptional regulatory family.</text>
</comment>
<evidence type="ECO:0000256" key="4">
    <source>
        <dbReference type="ARBA" id="ARBA00023163"/>
    </source>
</evidence>
<dbReference type="InterPro" id="IPR036390">
    <property type="entry name" value="WH_DNA-bd_sf"/>
</dbReference>
<name>A0ABU8W8P8_9BURK</name>
<comment type="caution">
    <text evidence="6">The sequence shown here is derived from an EMBL/GenBank/DDBJ whole genome shotgun (WGS) entry which is preliminary data.</text>
</comment>
<evidence type="ECO:0000313" key="7">
    <source>
        <dbReference type="Proteomes" id="UP001363010"/>
    </source>
</evidence>
<reference evidence="6 7" key="1">
    <citation type="submission" date="2024-03" db="EMBL/GenBank/DDBJ databases">
        <title>Novel species of the genus Variovorax.</title>
        <authorList>
            <person name="Liu Q."/>
            <person name="Xin Y.-H."/>
        </authorList>
    </citation>
    <scope>NUCLEOTIDE SEQUENCE [LARGE SCALE GENOMIC DNA]</scope>
    <source>
        <strain evidence="6 7">KACC 18501</strain>
    </source>
</reference>
<dbReference type="InterPro" id="IPR036388">
    <property type="entry name" value="WH-like_DNA-bd_sf"/>
</dbReference>
<dbReference type="InterPro" id="IPR000847">
    <property type="entry name" value="LysR_HTH_N"/>
</dbReference>
<protein>
    <submittedName>
        <fullName evidence="6">LysR family transcriptional regulator</fullName>
    </submittedName>
</protein>
<organism evidence="6 7">
    <name type="scientific">Variovorax humicola</name>
    <dbReference type="NCBI Taxonomy" id="1769758"/>
    <lineage>
        <taxon>Bacteria</taxon>
        <taxon>Pseudomonadati</taxon>
        <taxon>Pseudomonadota</taxon>
        <taxon>Betaproteobacteria</taxon>
        <taxon>Burkholderiales</taxon>
        <taxon>Comamonadaceae</taxon>
        <taxon>Variovorax</taxon>
    </lineage>
</organism>
<keyword evidence="2" id="KW-0805">Transcription regulation</keyword>
<dbReference type="Pfam" id="PF00126">
    <property type="entry name" value="HTH_1"/>
    <property type="match status" value="1"/>
</dbReference>
<proteinExistence type="inferred from homology"/>
<dbReference type="EMBL" id="JBBKZV010000033">
    <property type="protein sequence ID" value="MEJ8826412.1"/>
    <property type="molecule type" value="Genomic_DNA"/>
</dbReference>
<keyword evidence="3" id="KW-0238">DNA-binding</keyword>
<keyword evidence="7" id="KW-1185">Reference proteome</keyword>
<dbReference type="Pfam" id="PF03466">
    <property type="entry name" value="LysR_substrate"/>
    <property type="match status" value="1"/>
</dbReference>
<evidence type="ECO:0000259" key="5">
    <source>
        <dbReference type="PROSITE" id="PS50931"/>
    </source>
</evidence>
<dbReference type="PANTHER" id="PTHR30419:SF2">
    <property type="entry name" value="LYSR FAMILY TRANSCRIPTIONAL REGULATOR"/>
    <property type="match status" value="1"/>
</dbReference>
<evidence type="ECO:0000256" key="2">
    <source>
        <dbReference type="ARBA" id="ARBA00023015"/>
    </source>
</evidence>
<dbReference type="PANTHER" id="PTHR30419">
    <property type="entry name" value="HTH-TYPE TRANSCRIPTIONAL REGULATOR YBHD"/>
    <property type="match status" value="1"/>
</dbReference>
<dbReference type="CDD" id="cd08421">
    <property type="entry name" value="PBP2_LTTR_like_1"/>
    <property type="match status" value="1"/>
</dbReference>
<keyword evidence="4" id="KW-0804">Transcription</keyword>
<dbReference type="InterPro" id="IPR005119">
    <property type="entry name" value="LysR_subst-bd"/>
</dbReference>
<dbReference type="RefSeq" id="WP_340367447.1">
    <property type="nucleotide sequence ID" value="NZ_JBBKZV010000033.1"/>
</dbReference>
<dbReference type="SUPFAM" id="SSF53850">
    <property type="entry name" value="Periplasmic binding protein-like II"/>
    <property type="match status" value="1"/>
</dbReference>
<gene>
    <name evidence="6" type="ORF">WKW80_31055</name>
</gene>
<sequence>MNLHFDLFDLKLFAYVADARSLTRGADKACISLAAASTRIKQMEEAVGGKLLHRTAQGVTMTAAGEALLYHAKRVMQQMEHLRIDMQDFGKGIKGHVRVFANTTSITEYLPEKLAGFLTRHPAVQVDLREFLSEEIVRSVADGGADIGILAGDVHTGDFDARPFGRNELVLVVPVAHRLAGSDSVSFVDTLEEQHVGLIDGSAIFRFLRLKAELAGRGYHPRIQVSSFEAICLMIEAGVGVGVLPASSARRHAKALRITTVPLADAWAERDLKIVARNREQLPASARELFDYLAQPASSSGE</sequence>
<dbReference type="SUPFAM" id="SSF46785">
    <property type="entry name" value="Winged helix' DNA-binding domain"/>
    <property type="match status" value="1"/>
</dbReference>
<dbReference type="InterPro" id="IPR050950">
    <property type="entry name" value="HTH-type_LysR_regulators"/>
</dbReference>
<dbReference type="Gene3D" id="3.40.190.290">
    <property type="match status" value="1"/>
</dbReference>
<dbReference type="Gene3D" id="1.10.10.10">
    <property type="entry name" value="Winged helix-like DNA-binding domain superfamily/Winged helix DNA-binding domain"/>
    <property type="match status" value="1"/>
</dbReference>
<evidence type="ECO:0000256" key="3">
    <source>
        <dbReference type="ARBA" id="ARBA00023125"/>
    </source>
</evidence>
<dbReference type="PROSITE" id="PS50931">
    <property type="entry name" value="HTH_LYSR"/>
    <property type="match status" value="1"/>
</dbReference>
<evidence type="ECO:0000256" key="1">
    <source>
        <dbReference type="ARBA" id="ARBA00009437"/>
    </source>
</evidence>
<feature type="domain" description="HTH lysR-type" evidence="5">
    <location>
        <begin position="1"/>
        <end position="62"/>
    </location>
</feature>
<evidence type="ECO:0000313" key="6">
    <source>
        <dbReference type="EMBL" id="MEJ8826412.1"/>
    </source>
</evidence>